<feature type="transmembrane region" description="Helical" evidence="1">
    <location>
        <begin position="7"/>
        <end position="25"/>
    </location>
</feature>
<comment type="caution">
    <text evidence="3">The sequence shown here is derived from an EMBL/GenBank/DDBJ whole genome shotgun (WGS) entry which is preliminary data.</text>
</comment>
<dbReference type="InterPro" id="IPR009936">
    <property type="entry name" value="DUF1468"/>
</dbReference>
<sequence>MLNRHQLELIFAAIVFVIGAIGLYGSLDLTVGWAEDGPQAGYFPFRVGLILMVASLLVAMQAWRGRAALRQVPVADGPGARRVLGFALPVVALVAVSQWLGLYVGMALYLLGVIRFQGRRPWHVALGVALGVTVATFLVFEKWFLVPLLKGPLEVMLGLG</sequence>
<gene>
    <name evidence="3" type="ORF">IAI61_02745</name>
</gene>
<dbReference type="RefSeq" id="WP_207415326.1">
    <property type="nucleotide sequence ID" value="NZ_CP061179.1"/>
</dbReference>
<protein>
    <submittedName>
        <fullName evidence="3">Tripartite tricarboxylate transporter TctB family protein</fullName>
    </submittedName>
</protein>
<keyword evidence="4" id="KW-1185">Reference proteome</keyword>
<evidence type="ECO:0000259" key="2">
    <source>
        <dbReference type="Pfam" id="PF07331"/>
    </source>
</evidence>
<feature type="transmembrane region" description="Helical" evidence="1">
    <location>
        <begin position="83"/>
        <end position="110"/>
    </location>
</feature>
<keyword evidence="1" id="KW-0812">Transmembrane</keyword>
<feature type="transmembrane region" description="Helical" evidence="1">
    <location>
        <begin position="122"/>
        <end position="140"/>
    </location>
</feature>
<dbReference type="EMBL" id="JACTNG010000001">
    <property type="protein sequence ID" value="MBO1077935.1"/>
    <property type="molecule type" value="Genomic_DNA"/>
</dbReference>
<keyword evidence="1" id="KW-1133">Transmembrane helix</keyword>
<evidence type="ECO:0000256" key="1">
    <source>
        <dbReference type="SAM" id="Phobius"/>
    </source>
</evidence>
<organism evidence="3 4">
    <name type="scientific">Roseomonas haemaphysalidis</name>
    <dbReference type="NCBI Taxonomy" id="2768162"/>
    <lineage>
        <taxon>Bacteria</taxon>
        <taxon>Pseudomonadati</taxon>
        <taxon>Pseudomonadota</taxon>
        <taxon>Alphaproteobacteria</taxon>
        <taxon>Acetobacterales</taxon>
        <taxon>Roseomonadaceae</taxon>
        <taxon>Roseomonas</taxon>
    </lineage>
</organism>
<feature type="domain" description="DUF1468" evidence="2">
    <location>
        <begin position="10"/>
        <end position="148"/>
    </location>
</feature>
<accession>A0ABS3KKE3</accession>
<name>A0ABS3KKE3_9PROT</name>
<dbReference type="Proteomes" id="UP001518989">
    <property type="component" value="Unassembled WGS sequence"/>
</dbReference>
<keyword evidence="1" id="KW-0472">Membrane</keyword>
<evidence type="ECO:0000313" key="3">
    <source>
        <dbReference type="EMBL" id="MBO1077935.1"/>
    </source>
</evidence>
<evidence type="ECO:0000313" key="4">
    <source>
        <dbReference type="Proteomes" id="UP001518989"/>
    </source>
</evidence>
<proteinExistence type="predicted"/>
<dbReference type="Pfam" id="PF07331">
    <property type="entry name" value="TctB"/>
    <property type="match status" value="1"/>
</dbReference>
<feature type="transmembrane region" description="Helical" evidence="1">
    <location>
        <begin position="45"/>
        <end position="63"/>
    </location>
</feature>
<reference evidence="3 4" key="1">
    <citation type="submission" date="2020-09" db="EMBL/GenBank/DDBJ databases">
        <title>Roseomonas.</title>
        <authorList>
            <person name="Zhu W."/>
        </authorList>
    </citation>
    <scope>NUCLEOTIDE SEQUENCE [LARGE SCALE GENOMIC DNA]</scope>
    <source>
        <strain evidence="3 4">573</strain>
    </source>
</reference>